<comment type="caution">
    <text evidence="2">The sequence shown here is derived from an EMBL/GenBank/DDBJ whole genome shotgun (WGS) entry which is preliminary data.</text>
</comment>
<evidence type="ECO:0000313" key="2">
    <source>
        <dbReference type="EMBL" id="OGY82485.1"/>
    </source>
</evidence>
<dbReference type="AlphaFoldDB" id="A0A1G2B0I9"/>
<keyword evidence="1" id="KW-0812">Transmembrane</keyword>
<gene>
    <name evidence="2" type="ORF">A3F54_05840</name>
</gene>
<dbReference type="Proteomes" id="UP000176952">
    <property type="component" value="Unassembled WGS sequence"/>
</dbReference>
<keyword evidence="1" id="KW-0472">Membrane</keyword>
<proteinExistence type="predicted"/>
<dbReference type="STRING" id="1798542.A3F54_05840"/>
<sequence>MRYLGNFLLLSFFLAVFLFTAAVNFVFAGDPMLPKDPRMTIEEQRALEMQQVDPDAFVQTCAEEFEMKKGQTPIGIFTQDAEAAGVKLPAKSKARKVWQAKVLNLQPPDFRGLTTLQVLKKMNPDVIFEKMKPGETYKKFTQQCVATVLKQMTATLTADTQAGTATDGSQELLAALKAAGIDVPIVQGISPVQAVVVFVKDLSVKTEELAGQNQTLAHQNLLLSTKVDDLSQQIQDFQQNSPIQVPQDPGLENKVNFLQQLQYIMFAAAGVLAIGLAFYAVGYFRMKSRQKKLERNQASLQKQVDASDHARVTMVTSLITCWKLSDQISELSDESKREELKQEIKKTSNDLRNFVYKEQQKIALKMLKDPGPQIDDSEIIEAQEIKNSQSLDMSSQVVYDWFMVQAETKNQVENEILDLTAAMAFYGEDDDDDADPSVDPVVAQFGLSQMQNFSNAYIN</sequence>
<feature type="transmembrane region" description="Helical" evidence="1">
    <location>
        <begin position="263"/>
        <end position="284"/>
    </location>
</feature>
<keyword evidence="1" id="KW-1133">Transmembrane helix</keyword>
<evidence type="ECO:0000313" key="3">
    <source>
        <dbReference type="Proteomes" id="UP000176952"/>
    </source>
</evidence>
<accession>A0A1G2B0I9</accession>
<reference evidence="2 3" key="1">
    <citation type="journal article" date="2016" name="Nat. Commun.">
        <title>Thousands of microbial genomes shed light on interconnected biogeochemical processes in an aquifer system.</title>
        <authorList>
            <person name="Anantharaman K."/>
            <person name="Brown C.T."/>
            <person name="Hug L.A."/>
            <person name="Sharon I."/>
            <person name="Castelle C.J."/>
            <person name="Probst A.J."/>
            <person name="Thomas B.C."/>
            <person name="Singh A."/>
            <person name="Wilkins M.J."/>
            <person name="Karaoz U."/>
            <person name="Brodie E.L."/>
            <person name="Williams K.H."/>
            <person name="Hubbard S.S."/>
            <person name="Banfield J.F."/>
        </authorList>
    </citation>
    <scope>NUCLEOTIDE SEQUENCE [LARGE SCALE GENOMIC DNA]</scope>
</reference>
<dbReference type="EMBL" id="MHKD01000028">
    <property type="protein sequence ID" value="OGY82485.1"/>
    <property type="molecule type" value="Genomic_DNA"/>
</dbReference>
<organism evidence="2 3">
    <name type="scientific">Candidatus Kerfeldbacteria bacterium RIFCSPHIGHO2_12_FULL_48_17</name>
    <dbReference type="NCBI Taxonomy" id="1798542"/>
    <lineage>
        <taxon>Bacteria</taxon>
        <taxon>Candidatus Kerfeldiibacteriota</taxon>
    </lineage>
</organism>
<evidence type="ECO:0000256" key="1">
    <source>
        <dbReference type="SAM" id="Phobius"/>
    </source>
</evidence>
<name>A0A1G2B0I9_9BACT</name>
<protein>
    <submittedName>
        <fullName evidence="2">Uncharacterized protein</fullName>
    </submittedName>
</protein>